<keyword evidence="4" id="KW-1003">Cell membrane</keyword>
<dbReference type="InterPro" id="IPR001734">
    <property type="entry name" value="Na/solute_symporter"/>
</dbReference>
<dbReference type="InterPro" id="IPR050277">
    <property type="entry name" value="Sodium:Solute_Symporter"/>
</dbReference>
<dbReference type="GO" id="GO:0005886">
    <property type="term" value="C:plasma membrane"/>
    <property type="evidence" value="ECO:0007669"/>
    <property type="project" value="UniProtKB-SubCell"/>
</dbReference>
<keyword evidence="7 10" id="KW-1133">Transmembrane helix</keyword>
<proteinExistence type="inferred from homology"/>
<evidence type="ECO:0000256" key="2">
    <source>
        <dbReference type="ARBA" id="ARBA00006434"/>
    </source>
</evidence>
<keyword evidence="5 10" id="KW-0812">Transmembrane</keyword>
<dbReference type="GO" id="GO:0015123">
    <property type="term" value="F:acetate transmembrane transporter activity"/>
    <property type="evidence" value="ECO:0007669"/>
    <property type="project" value="TreeGrafter"/>
</dbReference>
<dbReference type="Gene3D" id="1.20.1730.10">
    <property type="entry name" value="Sodium/glucose cotransporter"/>
    <property type="match status" value="1"/>
</dbReference>
<comment type="similarity">
    <text evidence="2 9">Belongs to the sodium:solute symporter (SSF) (TC 2.A.21) family.</text>
</comment>
<feature type="transmembrane region" description="Helical" evidence="10">
    <location>
        <begin position="38"/>
        <end position="60"/>
    </location>
</feature>
<protein>
    <submittedName>
        <fullName evidence="11">Uncharacterized protein</fullName>
    </submittedName>
</protein>
<keyword evidence="6" id="KW-0769">Symport</keyword>
<keyword evidence="12" id="KW-1185">Reference proteome</keyword>
<feature type="transmembrane region" description="Helical" evidence="10">
    <location>
        <begin position="6"/>
        <end position="31"/>
    </location>
</feature>
<dbReference type="AlphaFoldDB" id="A0A9X3TR25"/>
<dbReference type="RefSeq" id="WP_271140266.1">
    <property type="nucleotide sequence ID" value="NZ_JAPYYP010000014.1"/>
</dbReference>
<evidence type="ECO:0000256" key="7">
    <source>
        <dbReference type="ARBA" id="ARBA00022989"/>
    </source>
</evidence>
<comment type="subcellular location">
    <subcellularLocation>
        <location evidence="1">Cell membrane</location>
        <topology evidence="1">Multi-pass membrane protein</topology>
    </subcellularLocation>
</comment>
<sequence>MQKVNIAYLVSLTFSVAASANLPVIVLTLYWKNFNTRGAVWGMVGGLVSTIGLLLISPNVMDKSSAIFPLSNTALVSVPLGFLFAYLETKFSAKKEEGNLAEILVSANTGINASKASVH</sequence>
<dbReference type="GO" id="GO:0006847">
    <property type="term" value="P:plasma membrane acetate transport"/>
    <property type="evidence" value="ECO:0007669"/>
    <property type="project" value="TreeGrafter"/>
</dbReference>
<keyword evidence="3" id="KW-0813">Transport</keyword>
<dbReference type="EMBL" id="JAPYYP010000014">
    <property type="protein sequence ID" value="MDA5109229.1"/>
    <property type="molecule type" value="Genomic_DNA"/>
</dbReference>
<evidence type="ECO:0000313" key="11">
    <source>
        <dbReference type="EMBL" id="MDA5109229.1"/>
    </source>
</evidence>
<evidence type="ECO:0000256" key="5">
    <source>
        <dbReference type="ARBA" id="ARBA00022692"/>
    </source>
</evidence>
<evidence type="ECO:0000256" key="1">
    <source>
        <dbReference type="ARBA" id="ARBA00004651"/>
    </source>
</evidence>
<dbReference type="GO" id="GO:0015293">
    <property type="term" value="F:symporter activity"/>
    <property type="evidence" value="ECO:0007669"/>
    <property type="project" value="UniProtKB-KW"/>
</dbReference>
<organism evidence="11 12">
    <name type="scientific">Brevibacillus thermoruber</name>
    <dbReference type="NCBI Taxonomy" id="33942"/>
    <lineage>
        <taxon>Bacteria</taxon>
        <taxon>Bacillati</taxon>
        <taxon>Bacillota</taxon>
        <taxon>Bacilli</taxon>
        <taxon>Bacillales</taxon>
        <taxon>Paenibacillaceae</taxon>
        <taxon>Brevibacillus</taxon>
    </lineage>
</organism>
<dbReference type="Proteomes" id="UP001151071">
    <property type="component" value="Unassembled WGS sequence"/>
</dbReference>
<evidence type="ECO:0000256" key="6">
    <source>
        <dbReference type="ARBA" id="ARBA00022847"/>
    </source>
</evidence>
<reference evidence="11" key="1">
    <citation type="submission" date="2022-12" db="EMBL/GenBank/DDBJ databases">
        <title>Draft genome sequence of the thermophilic strain Brevibacillus thermoruber HT42, isolated from Los Humeros, Puebla, Mexico, with biotechnological potential.</title>
        <authorList>
            <person name="Lara Sanchez J."/>
            <person name="Solis Palacios R."/>
            <person name="Bustos Baena A.S."/>
            <person name="Ruz Baez A.E."/>
            <person name="Espinosa Luna G."/>
            <person name="Oliart Ros R.M."/>
        </authorList>
    </citation>
    <scope>NUCLEOTIDE SEQUENCE</scope>
    <source>
        <strain evidence="11">HT42</strain>
    </source>
</reference>
<dbReference type="PANTHER" id="PTHR48086:SF6">
    <property type="entry name" value="CATION_ACETATE SYMPORTER ACTP"/>
    <property type="match status" value="1"/>
</dbReference>
<name>A0A9X3TR25_9BACL</name>
<evidence type="ECO:0000256" key="8">
    <source>
        <dbReference type="ARBA" id="ARBA00023136"/>
    </source>
</evidence>
<evidence type="ECO:0000256" key="9">
    <source>
        <dbReference type="RuleBase" id="RU362091"/>
    </source>
</evidence>
<accession>A0A9X3TR25</accession>
<gene>
    <name evidence="11" type="ORF">O3V59_12725</name>
</gene>
<comment type="caution">
    <text evidence="11">The sequence shown here is derived from an EMBL/GenBank/DDBJ whole genome shotgun (WGS) entry which is preliminary data.</text>
</comment>
<dbReference type="PANTHER" id="PTHR48086">
    <property type="entry name" value="SODIUM/PROLINE SYMPORTER-RELATED"/>
    <property type="match status" value="1"/>
</dbReference>
<dbReference type="InterPro" id="IPR038377">
    <property type="entry name" value="Na/Glc_symporter_sf"/>
</dbReference>
<dbReference type="Pfam" id="PF00474">
    <property type="entry name" value="SSF"/>
    <property type="match status" value="1"/>
</dbReference>
<evidence type="ECO:0000313" key="12">
    <source>
        <dbReference type="Proteomes" id="UP001151071"/>
    </source>
</evidence>
<evidence type="ECO:0000256" key="4">
    <source>
        <dbReference type="ARBA" id="ARBA00022475"/>
    </source>
</evidence>
<dbReference type="PROSITE" id="PS50283">
    <property type="entry name" value="NA_SOLUT_SYMP_3"/>
    <property type="match status" value="1"/>
</dbReference>
<evidence type="ECO:0000256" key="3">
    <source>
        <dbReference type="ARBA" id="ARBA00022448"/>
    </source>
</evidence>
<evidence type="ECO:0000256" key="10">
    <source>
        <dbReference type="SAM" id="Phobius"/>
    </source>
</evidence>
<feature type="transmembrane region" description="Helical" evidence="10">
    <location>
        <begin position="66"/>
        <end position="87"/>
    </location>
</feature>
<keyword evidence="8 10" id="KW-0472">Membrane</keyword>